<keyword evidence="6 10" id="KW-0274">FAD</keyword>
<dbReference type="InterPro" id="IPR017900">
    <property type="entry name" value="4Fe4S_Fe_S_CS"/>
</dbReference>
<evidence type="ECO:0000313" key="13">
    <source>
        <dbReference type="Proteomes" id="UP000050360"/>
    </source>
</evidence>
<evidence type="ECO:0000256" key="8">
    <source>
        <dbReference type="ARBA" id="ARBA00023004"/>
    </source>
</evidence>
<comment type="similarity">
    <text evidence="2 10">Belongs to the HdrA family.</text>
</comment>
<evidence type="ECO:0000256" key="4">
    <source>
        <dbReference type="ARBA" id="ARBA00022630"/>
    </source>
</evidence>
<feature type="domain" description="4Fe-4S ferredoxin-type" evidence="11">
    <location>
        <begin position="307"/>
        <end position="336"/>
    </location>
</feature>
<evidence type="ECO:0000256" key="5">
    <source>
        <dbReference type="ARBA" id="ARBA00022723"/>
    </source>
</evidence>
<dbReference type="PANTHER" id="PTHR43498:SF1">
    <property type="entry name" value="COB--COM HETERODISULFIDE REDUCTASE IRON-SULFUR SUBUNIT A"/>
    <property type="match status" value="1"/>
</dbReference>
<dbReference type="SUPFAM" id="SSF51905">
    <property type="entry name" value="FAD/NAD(P)-binding domain"/>
    <property type="match status" value="1"/>
</dbReference>
<feature type="domain" description="4Fe-4S ferredoxin-type" evidence="11">
    <location>
        <begin position="260"/>
        <end position="290"/>
    </location>
</feature>
<dbReference type="EMBL" id="LKCM01000100">
    <property type="protein sequence ID" value="KPQ44294.1"/>
    <property type="molecule type" value="Genomic_DNA"/>
</dbReference>
<keyword evidence="8 10" id="KW-0408">Iron</keyword>
<dbReference type="AlphaFoldDB" id="A0A0P7ZK35"/>
<dbReference type="UniPathway" id="UPA00647">
    <property type="reaction ID" value="UER00700"/>
</dbReference>
<keyword evidence="9 10" id="KW-0411">Iron-sulfur</keyword>
<comment type="caution">
    <text evidence="12">The sequence shown here is derived from an EMBL/GenBank/DDBJ whole genome shotgun (WGS) entry which is preliminary data.</text>
</comment>
<name>A0A0P7ZK35_9EURY</name>
<dbReference type="GO" id="GO:0046872">
    <property type="term" value="F:metal ion binding"/>
    <property type="evidence" value="ECO:0007669"/>
    <property type="project" value="UniProtKB-KW"/>
</dbReference>
<keyword evidence="5 10" id="KW-0479">Metal-binding</keyword>
<dbReference type="GO" id="GO:0016491">
    <property type="term" value="F:oxidoreductase activity"/>
    <property type="evidence" value="ECO:0007669"/>
    <property type="project" value="UniProtKB-UniRule"/>
</dbReference>
<dbReference type="SUPFAM" id="SSF54862">
    <property type="entry name" value="4Fe-4S ferredoxins"/>
    <property type="match status" value="1"/>
</dbReference>
<feature type="domain" description="4Fe-4S ferredoxin-type" evidence="11">
    <location>
        <begin position="627"/>
        <end position="656"/>
    </location>
</feature>
<evidence type="ECO:0000313" key="12">
    <source>
        <dbReference type="EMBL" id="KPQ44294.1"/>
    </source>
</evidence>
<dbReference type="PANTHER" id="PTHR43498">
    <property type="entry name" value="FERREDOXIN:COB-COM HETERODISULFIDE REDUCTASE SUBUNIT A"/>
    <property type="match status" value="1"/>
</dbReference>
<dbReference type="EC" id="1.8.-.-" evidence="10"/>
<evidence type="ECO:0000256" key="9">
    <source>
        <dbReference type="ARBA" id="ARBA00023014"/>
    </source>
</evidence>
<keyword evidence="4 10" id="KW-0285">Flavoprotein</keyword>
<comment type="cofactor">
    <cofactor evidence="1 10">
        <name>FAD</name>
        <dbReference type="ChEBI" id="CHEBI:57692"/>
    </cofactor>
</comment>
<accession>A0A0P7ZK35</accession>
<keyword evidence="3 10" id="KW-0004">4Fe-4S</keyword>
<dbReference type="InterPro" id="IPR017896">
    <property type="entry name" value="4Fe4S_Fe-S-bd"/>
</dbReference>
<dbReference type="Gene3D" id="3.30.70.20">
    <property type="match status" value="2"/>
</dbReference>
<dbReference type="Pfam" id="PF13187">
    <property type="entry name" value="Fer4_9"/>
    <property type="match status" value="1"/>
</dbReference>
<evidence type="ECO:0000256" key="10">
    <source>
        <dbReference type="RuleBase" id="RU366072"/>
    </source>
</evidence>
<gene>
    <name evidence="12" type="ORF">MPEBLZ_01155</name>
</gene>
<organism evidence="12 13">
    <name type="scientific">Candidatus Methanoperedens nitratireducens</name>
    <dbReference type="NCBI Taxonomy" id="1392998"/>
    <lineage>
        <taxon>Archaea</taxon>
        <taxon>Methanobacteriati</taxon>
        <taxon>Methanobacteriota</taxon>
        <taxon>Stenosarchaea group</taxon>
        <taxon>Methanomicrobia</taxon>
        <taxon>Methanosarcinales</taxon>
        <taxon>ANME-2 cluster</taxon>
        <taxon>Candidatus Methanoperedentaceae</taxon>
        <taxon>Candidatus Methanoperedens</taxon>
    </lineage>
</organism>
<sequence length="676" mass="74149">MFKEVSEMSDNKGTENKGTVEKDIEEKRVGVFVCECGVNIGGVVNTKAVADYIGTLHGVKVTSVNKFTCSDSGQADIQQKIKEHNLNRVVVAACSPKTHEPTFRACIEQMGLNQYFLEFVNIRDHCSWIHMWEKEKATEKAKDLVRMGVERSKLLEPLQASEVPVTDKALVIGAGVAGMQSALDLADMGFQVYLVEKEPSIGGRMARFDKVFPTNDCSICILGPKMVEVARNKNIKIMSYSEVKAVDGYVGNFNVKIEHKPRYLDVTKCTGCAKCSEVCPVEVPYDFNEGLGTRKAIFVPFPQAVPLRALIDKENCINCKACAKACASGAINYDMQTSYTDLNVGVIIGAVGFKTYDPEPRHDYGYGLYDNIITAMEFERLLNAAGPTGGHVVRPSDCKEPIRVGFVNCVGSRDKNTNIYCSGVCCMYTIKNAQLLKEKRPETDHTVMYIDIRTPFRAYEESYNRSRNLGVKFLRGRPVEVKEDPVTKNIKVRVEDTLAGEMRNLEFDLLVLATGIVPNEGIGQIQQLLKLSKAADGLLMEAHPKLKPVDTTIDGVYLAGCASGPKDIPYAVSQGSACAGRATILLKNKKAITEGITAVVEPDVCVGCQVCVPMCPFQAIKFDEKENKANVVKALCKGCGTCVAACPTGALEQSHFKNNQLLAQIKNVFKFQEVAA</sequence>
<reference evidence="12 13" key="1">
    <citation type="submission" date="2015-09" db="EMBL/GenBank/DDBJ databases">
        <title>A metagenomics-based metabolic model of nitrate-dependent anaerobic oxidation of methane by Methanoperedens-like archaea.</title>
        <authorList>
            <person name="Arshad A."/>
            <person name="Speth D.R."/>
            <person name="De Graaf R.M."/>
            <person name="Op Den Camp H.J."/>
            <person name="Jetten M.S."/>
            <person name="Welte C.U."/>
        </authorList>
    </citation>
    <scope>NUCLEOTIDE SEQUENCE [LARGE SCALE GENOMIC DNA]</scope>
</reference>
<evidence type="ECO:0000256" key="3">
    <source>
        <dbReference type="ARBA" id="ARBA00022485"/>
    </source>
</evidence>
<proteinExistence type="inferred from homology"/>
<dbReference type="PROSITE" id="PS51379">
    <property type="entry name" value="4FE4S_FER_2"/>
    <property type="match status" value="4"/>
</dbReference>
<evidence type="ECO:0000256" key="6">
    <source>
        <dbReference type="ARBA" id="ARBA00022827"/>
    </source>
</evidence>
<comment type="cofactor">
    <cofactor evidence="10">
        <name>[4Fe-4S] cluster</name>
        <dbReference type="ChEBI" id="CHEBI:49883"/>
    </cofactor>
</comment>
<protein>
    <recommendedName>
        <fullName evidence="10">CoB--CoM heterodisulfide reductase iron-sulfur subunit A</fullName>
        <ecNumber evidence="10">1.8.-.-</ecNumber>
    </recommendedName>
</protein>
<dbReference type="InterPro" id="IPR039650">
    <property type="entry name" value="HdrA-like"/>
</dbReference>
<dbReference type="Gene3D" id="3.50.50.60">
    <property type="entry name" value="FAD/NAD(P)-binding domain"/>
    <property type="match status" value="2"/>
</dbReference>
<dbReference type="Pfam" id="PF12838">
    <property type="entry name" value="Fer4_7"/>
    <property type="match status" value="1"/>
</dbReference>
<comment type="pathway">
    <text evidence="10">Cofactor metabolism; coenzyme M-coenzyme B heterodisulfide reduction; coenzyme B and coenzyme M from coenzyme M-coenzyme B heterodisulfide: step 1/1.</text>
</comment>
<dbReference type="Pfam" id="PF00890">
    <property type="entry name" value="FAD_binding_2"/>
    <property type="match status" value="1"/>
</dbReference>
<evidence type="ECO:0000256" key="1">
    <source>
        <dbReference type="ARBA" id="ARBA00001974"/>
    </source>
</evidence>
<feature type="domain" description="4Fe-4S ferredoxin-type" evidence="11">
    <location>
        <begin position="596"/>
        <end position="625"/>
    </location>
</feature>
<keyword evidence="7 10" id="KW-0560">Oxidoreductase</keyword>
<dbReference type="InterPro" id="IPR036188">
    <property type="entry name" value="FAD/NAD-bd_sf"/>
</dbReference>
<evidence type="ECO:0000256" key="7">
    <source>
        <dbReference type="ARBA" id="ARBA00023002"/>
    </source>
</evidence>
<dbReference type="PATRIC" id="fig|1719120.3.peg.1238"/>
<dbReference type="Gene3D" id="3.40.50.720">
    <property type="entry name" value="NAD(P)-binding Rossmann-like Domain"/>
    <property type="match status" value="1"/>
</dbReference>
<evidence type="ECO:0000256" key="2">
    <source>
        <dbReference type="ARBA" id="ARBA00006561"/>
    </source>
</evidence>
<comment type="function">
    <text evidence="10">Part of a complex that catalyzes the reversible reduction of CoM-S-S-CoB to the thiol-coenzymes H-S-CoM (coenzyme M) and H-S-CoB (coenzyme B).</text>
</comment>
<comment type="subunit">
    <text evidence="10">The ferredoxin:CoB-CoM heterodisulfide reductase is composed of three subunits; HdrA, HdrB and HdrC.</text>
</comment>
<dbReference type="GO" id="GO:0051539">
    <property type="term" value="F:4 iron, 4 sulfur cluster binding"/>
    <property type="evidence" value="ECO:0007669"/>
    <property type="project" value="UniProtKB-UniRule"/>
</dbReference>
<dbReference type="InterPro" id="IPR003953">
    <property type="entry name" value="FAD-dep_OxRdtase_2_FAD-bd"/>
</dbReference>
<evidence type="ECO:0000259" key="11">
    <source>
        <dbReference type="PROSITE" id="PS51379"/>
    </source>
</evidence>
<dbReference type="PROSITE" id="PS00198">
    <property type="entry name" value="4FE4S_FER_1"/>
    <property type="match status" value="3"/>
</dbReference>
<dbReference type="Proteomes" id="UP000050360">
    <property type="component" value="Unassembled WGS sequence"/>
</dbReference>